<evidence type="ECO:0000313" key="1">
    <source>
        <dbReference type="EMBL" id="KAI3753102.1"/>
    </source>
</evidence>
<comment type="caution">
    <text evidence="1">The sequence shown here is derived from an EMBL/GenBank/DDBJ whole genome shotgun (WGS) entry which is preliminary data.</text>
</comment>
<gene>
    <name evidence="1" type="ORF">L2E82_25147</name>
</gene>
<accession>A0ACB9E3Q7</accession>
<organism evidence="1 2">
    <name type="scientific">Cichorium intybus</name>
    <name type="common">Chicory</name>
    <dbReference type="NCBI Taxonomy" id="13427"/>
    <lineage>
        <taxon>Eukaryota</taxon>
        <taxon>Viridiplantae</taxon>
        <taxon>Streptophyta</taxon>
        <taxon>Embryophyta</taxon>
        <taxon>Tracheophyta</taxon>
        <taxon>Spermatophyta</taxon>
        <taxon>Magnoliopsida</taxon>
        <taxon>eudicotyledons</taxon>
        <taxon>Gunneridae</taxon>
        <taxon>Pentapetalae</taxon>
        <taxon>asterids</taxon>
        <taxon>campanulids</taxon>
        <taxon>Asterales</taxon>
        <taxon>Asteraceae</taxon>
        <taxon>Cichorioideae</taxon>
        <taxon>Cichorieae</taxon>
        <taxon>Cichoriinae</taxon>
        <taxon>Cichorium</taxon>
    </lineage>
</organism>
<reference evidence="1 2" key="2">
    <citation type="journal article" date="2022" name="Mol. Ecol. Resour.">
        <title>The genomes of chicory, endive, great burdock and yacon provide insights into Asteraceae paleo-polyploidization history and plant inulin production.</title>
        <authorList>
            <person name="Fan W."/>
            <person name="Wang S."/>
            <person name="Wang H."/>
            <person name="Wang A."/>
            <person name="Jiang F."/>
            <person name="Liu H."/>
            <person name="Zhao H."/>
            <person name="Xu D."/>
            <person name="Zhang Y."/>
        </authorList>
    </citation>
    <scope>NUCLEOTIDE SEQUENCE [LARGE SCALE GENOMIC DNA]</scope>
    <source>
        <strain evidence="2">cv. Punajuju</strain>
        <tissue evidence="1">Leaves</tissue>
    </source>
</reference>
<proteinExistence type="predicted"/>
<sequence length="78" mass="8277">MEPIATIVHPTLSNNVDMTFRLTRFIQTKEKIRVTTLVLAIVSIGGIVVAVIAVIAGRSKVLDSLAMATTVKAMLAVG</sequence>
<dbReference type="Proteomes" id="UP001055811">
    <property type="component" value="Linkage Group LG04"/>
</dbReference>
<name>A0ACB9E3Q7_CICIN</name>
<reference evidence="2" key="1">
    <citation type="journal article" date="2022" name="Mol. Ecol. Resour.">
        <title>The genomes of chicory, endive, great burdock and yacon provide insights into Asteraceae palaeo-polyploidization history and plant inulin production.</title>
        <authorList>
            <person name="Fan W."/>
            <person name="Wang S."/>
            <person name="Wang H."/>
            <person name="Wang A."/>
            <person name="Jiang F."/>
            <person name="Liu H."/>
            <person name="Zhao H."/>
            <person name="Xu D."/>
            <person name="Zhang Y."/>
        </authorList>
    </citation>
    <scope>NUCLEOTIDE SEQUENCE [LARGE SCALE GENOMIC DNA]</scope>
    <source>
        <strain evidence="2">cv. Punajuju</strain>
    </source>
</reference>
<dbReference type="EMBL" id="CM042012">
    <property type="protein sequence ID" value="KAI3753102.1"/>
    <property type="molecule type" value="Genomic_DNA"/>
</dbReference>
<evidence type="ECO:0000313" key="2">
    <source>
        <dbReference type="Proteomes" id="UP001055811"/>
    </source>
</evidence>
<protein>
    <submittedName>
        <fullName evidence="1">Uncharacterized protein</fullName>
    </submittedName>
</protein>
<keyword evidence="2" id="KW-1185">Reference proteome</keyword>